<dbReference type="Proteomes" id="UP000500857">
    <property type="component" value="Chromosome"/>
</dbReference>
<organism evidence="1 2">
    <name type="scientific">Oxynema aestuarii AP17</name>
    <dbReference type="NCBI Taxonomy" id="2064643"/>
    <lineage>
        <taxon>Bacteria</taxon>
        <taxon>Bacillati</taxon>
        <taxon>Cyanobacteriota</taxon>
        <taxon>Cyanophyceae</taxon>
        <taxon>Oscillatoriophycideae</taxon>
        <taxon>Oscillatoriales</taxon>
        <taxon>Oscillatoriaceae</taxon>
        <taxon>Oxynema</taxon>
        <taxon>Oxynema aestuarii</taxon>
    </lineage>
</organism>
<dbReference type="SUPFAM" id="SSF52980">
    <property type="entry name" value="Restriction endonuclease-like"/>
    <property type="match status" value="1"/>
</dbReference>
<keyword evidence="2" id="KW-1185">Reference proteome</keyword>
<dbReference type="KEGG" id="oxy:HCG48_24285"/>
<dbReference type="Pfam" id="PF07832">
    <property type="entry name" value="Bse634I"/>
    <property type="match status" value="1"/>
</dbReference>
<reference evidence="1 2" key="1">
    <citation type="submission" date="2020-04" db="EMBL/GenBank/DDBJ databases">
        <authorList>
            <person name="Basu S."/>
            <person name="Maruthanayagam V."/>
            <person name="Chakraborty S."/>
            <person name="Pramanik A."/>
            <person name="Mukherjee J."/>
            <person name="Brink B."/>
        </authorList>
    </citation>
    <scope>NUCLEOTIDE SEQUENCE [LARGE SCALE GENOMIC DNA]</scope>
    <source>
        <strain evidence="1 2">AP17</strain>
    </source>
</reference>
<dbReference type="AlphaFoldDB" id="A0A6H1U5M1"/>
<sequence>MNNQNWFSDRNNQIQINTIEIYKSLVDRIERKIQNNEQTANIVDWLVSETQRVFQKNYNRIPTQGALNNSIGRWNEFIALTLFTKSVIDYNQKHPDSYVVVFKLPNTKISRQNLTPSKFLQLFHKQEFEKQGKLAKLSPFKEKIFFPSPDFIIVNLDGQSHLLLGNNYKSELTQLLQQQSREPNENKIFPFLQGKMLASHLKSAISLKTSNRPDRRYQPLFEAAMIKAMSSATHQQWRYYMVASEFTETDQILFEKAIAPHGIAIQKESKFVDNIYLNLNKNNFHGLIDDSMS</sequence>
<proteinExistence type="predicted"/>
<keyword evidence="1" id="KW-0378">Hydrolase</keyword>
<evidence type="ECO:0000313" key="1">
    <source>
        <dbReference type="EMBL" id="QIZ73333.1"/>
    </source>
</evidence>
<dbReference type="InterPro" id="IPR012415">
    <property type="entry name" value="Restrct_endonuc_II_Cfr10I"/>
</dbReference>
<keyword evidence="1" id="KW-0255">Endonuclease</keyword>
<gene>
    <name evidence="1" type="ORF">HCG48_24285</name>
</gene>
<keyword evidence="1" id="KW-0540">Nuclease</keyword>
<dbReference type="Gene3D" id="3.40.91.10">
    <property type="match status" value="1"/>
</dbReference>
<dbReference type="RefSeq" id="WP_168571479.1">
    <property type="nucleotide sequence ID" value="NZ_CP051167.1"/>
</dbReference>
<accession>A0A6H1U5M1</accession>
<protein>
    <submittedName>
        <fullName evidence="1">Cfr10I/Bse634I family restriction endonuclease</fullName>
    </submittedName>
</protein>
<dbReference type="EMBL" id="CP051167">
    <property type="protein sequence ID" value="QIZ73333.1"/>
    <property type="molecule type" value="Genomic_DNA"/>
</dbReference>
<dbReference type="InterPro" id="IPR011335">
    <property type="entry name" value="Restrct_endonuc-II-like"/>
</dbReference>
<name>A0A6H1U5M1_9CYAN</name>
<dbReference type="GO" id="GO:0004519">
    <property type="term" value="F:endonuclease activity"/>
    <property type="evidence" value="ECO:0007669"/>
    <property type="project" value="UniProtKB-KW"/>
</dbReference>
<evidence type="ECO:0000313" key="2">
    <source>
        <dbReference type="Proteomes" id="UP000500857"/>
    </source>
</evidence>